<organism evidence="2 3">
    <name type="scientific">Candidatus Nanosyncoccus nanoralicus</name>
    <dbReference type="NCBI Taxonomy" id="2171996"/>
    <lineage>
        <taxon>Bacteria</taxon>
        <taxon>Candidatus Saccharimonadota</taxon>
        <taxon>Candidatus Nanosyncoccalia</taxon>
        <taxon>Candidatus Nanosyncoccales</taxon>
        <taxon>Candidatus Nanosyncoccaceae</taxon>
        <taxon>Candidatus Nanosyncoccus</taxon>
    </lineage>
</organism>
<dbReference type="RefSeq" id="WP_129604235.1">
    <property type="nucleotide sequence ID" value="NZ_PRLL01000003.1"/>
</dbReference>
<dbReference type="Proteomes" id="UP001191004">
    <property type="component" value="Unassembled WGS sequence"/>
</dbReference>
<reference evidence="2 3" key="1">
    <citation type="journal article" date="2018" name="bioRxiv">
        <title>Evidence of independent acquisition and adaption of ultra-small bacteria to human hosts across the highly diverse yet reduced genomes of the phylum Saccharibacteria.</title>
        <authorList>
            <person name="McLean J.S."/>
            <person name="Bor B."/>
            <person name="To T.T."/>
            <person name="Liu Q."/>
            <person name="Kearns K.A."/>
            <person name="Solden L.M."/>
            <person name="Wrighton K.C."/>
            <person name="He X."/>
            <person name="Shi W."/>
        </authorList>
    </citation>
    <scope>NUCLEOTIDE SEQUENCE [LARGE SCALE GENOMIC DNA]</scope>
    <source>
        <strain evidence="2 3">TM7_KMM_G3_1_HOT_351</strain>
    </source>
</reference>
<gene>
    <name evidence="2" type="ORF">G3KMM_00173</name>
</gene>
<dbReference type="EMBL" id="PRLL01000003">
    <property type="protein sequence ID" value="RYC73833.1"/>
    <property type="molecule type" value="Genomic_DNA"/>
</dbReference>
<proteinExistence type="predicted"/>
<dbReference type="InterPro" id="IPR036876">
    <property type="entry name" value="UVR_dom_sf"/>
</dbReference>
<name>A0ABY0FKI8_9BACT</name>
<evidence type="ECO:0000313" key="3">
    <source>
        <dbReference type="Proteomes" id="UP001191004"/>
    </source>
</evidence>
<keyword evidence="3" id="KW-1185">Reference proteome</keyword>
<accession>A0ABY0FKI8</accession>
<dbReference type="Gene3D" id="4.10.860.10">
    <property type="entry name" value="UVR domain"/>
    <property type="match status" value="1"/>
</dbReference>
<feature type="domain" description="UVR" evidence="1">
    <location>
        <begin position="1"/>
        <end position="30"/>
    </location>
</feature>
<sequence length="36" mass="4285">MSEQMQLAAANLEYEKAAEIRDMIEKIRDEEEKRKS</sequence>
<evidence type="ECO:0000259" key="1">
    <source>
        <dbReference type="PROSITE" id="PS50151"/>
    </source>
</evidence>
<protein>
    <recommendedName>
        <fullName evidence="1">UVR domain-containing protein</fullName>
    </recommendedName>
</protein>
<dbReference type="Pfam" id="PF02151">
    <property type="entry name" value="UVR"/>
    <property type="match status" value="1"/>
</dbReference>
<dbReference type="PROSITE" id="PS50151">
    <property type="entry name" value="UVR"/>
    <property type="match status" value="1"/>
</dbReference>
<reference evidence="2 3" key="2">
    <citation type="journal article" date="2020" name="Cell Rep.">
        <title>Acquisition and Adaptation of Ultra-small Parasitic Reduced Genome Bacteria to Mammalian Hosts.</title>
        <authorList>
            <person name="McLean J.S."/>
            <person name="Bor B."/>
            <person name="Kerns K.A."/>
            <person name="Liu Q."/>
            <person name="To T.T."/>
            <person name="Solden L."/>
            <person name="Hendrickson E.L."/>
            <person name="Wrighton K."/>
            <person name="Shi W."/>
            <person name="He X."/>
        </authorList>
    </citation>
    <scope>NUCLEOTIDE SEQUENCE [LARGE SCALE GENOMIC DNA]</scope>
    <source>
        <strain evidence="2 3">TM7_KMM_G3_1_HOT_351</strain>
    </source>
</reference>
<comment type="caution">
    <text evidence="2">The sequence shown here is derived from an EMBL/GenBank/DDBJ whole genome shotgun (WGS) entry which is preliminary data.</text>
</comment>
<dbReference type="SUPFAM" id="SSF46600">
    <property type="entry name" value="C-terminal UvrC-binding domain of UvrB"/>
    <property type="match status" value="1"/>
</dbReference>
<evidence type="ECO:0000313" key="2">
    <source>
        <dbReference type="EMBL" id="RYC73833.1"/>
    </source>
</evidence>
<dbReference type="InterPro" id="IPR001943">
    <property type="entry name" value="UVR_dom"/>
</dbReference>